<evidence type="ECO:0008006" key="5">
    <source>
        <dbReference type="Google" id="ProtNLM"/>
    </source>
</evidence>
<evidence type="ECO:0000256" key="1">
    <source>
        <dbReference type="SAM" id="MobiDB-lite"/>
    </source>
</evidence>
<dbReference type="RefSeq" id="WP_007237919.1">
    <property type="nucleotide sequence ID" value="NZ_BAFB01000076.1"/>
</dbReference>
<proteinExistence type="predicted"/>
<feature type="transmembrane region" description="Helical" evidence="2">
    <location>
        <begin position="167"/>
        <end position="192"/>
    </location>
</feature>
<protein>
    <recommendedName>
        <fullName evidence="5">DUF4190 domain-containing protein</fullName>
    </recommendedName>
</protein>
<dbReference type="STRING" id="1108044.GOOTI_076_00550"/>
<evidence type="ECO:0000313" key="3">
    <source>
        <dbReference type="EMBL" id="GAB33675.1"/>
    </source>
</evidence>
<keyword evidence="2" id="KW-0812">Transmembrane</keyword>
<evidence type="ECO:0000256" key="2">
    <source>
        <dbReference type="SAM" id="Phobius"/>
    </source>
</evidence>
<reference evidence="3" key="1">
    <citation type="submission" date="2012-02" db="EMBL/GenBank/DDBJ databases">
        <title>Whole genome shotgun sequence of Gordonia otitidis NBRC 100426.</title>
        <authorList>
            <person name="Yoshida I."/>
            <person name="Hosoyama A."/>
            <person name="Tsuchikane K."/>
            <person name="Katsumata H."/>
            <person name="Yamazaki S."/>
            <person name="Fujita N."/>
        </authorList>
    </citation>
    <scope>NUCLEOTIDE SEQUENCE [LARGE SCALE GENOMIC DNA]</scope>
    <source>
        <strain evidence="3">NBRC 100426</strain>
    </source>
</reference>
<feature type="transmembrane region" description="Helical" evidence="2">
    <location>
        <begin position="120"/>
        <end position="146"/>
    </location>
</feature>
<name>H5TJL7_GORO1</name>
<evidence type="ECO:0000313" key="4">
    <source>
        <dbReference type="Proteomes" id="UP000005038"/>
    </source>
</evidence>
<dbReference type="Proteomes" id="UP000005038">
    <property type="component" value="Unassembled WGS sequence"/>
</dbReference>
<dbReference type="EMBL" id="BAFB01000076">
    <property type="protein sequence ID" value="GAB33675.1"/>
    <property type="molecule type" value="Genomic_DNA"/>
</dbReference>
<dbReference type="OrthoDB" id="4381817at2"/>
<gene>
    <name evidence="3" type="ORF">GOOTI_076_00550</name>
</gene>
<comment type="caution">
    <text evidence="3">The sequence shown here is derived from an EMBL/GenBank/DDBJ whole genome shotgun (WGS) entry which is preliminary data.</text>
</comment>
<sequence>MRTEHPTAPIEPTLTDRYQRWPSSNDLDSMSLPCPPGAGTEPDDTARTTPRTRSRAHRVPVTGLRDTSRDAPIPEVGDYWDVAHGDRVRYDPVALTPSRVAPIRLLPHNTRPAPLATASLVTALAALPLIPVLGIGGVAGVLSIALGAAGVRQINRQQGRYHGSARAITGIVFGTIATLIGMPILLLVLLVAGV</sequence>
<accession>H5TJL7</accession>
<keyword evidence="4" id="KW-1185">Reference proteome</keyword>
<dbReference type="AlphaFoldDB" id="H5TJL7"/>
<feature type="region of interest" description="Disordered" evidence="1">
    <location>
        <begin position="1"/>
        <end position="70"/>
    </location>
</feature>
<keyword evidence="2" id="KW-0472">Membrane</keyword>
<organism evidence="3 4">
    <name type="scientific">Gordonia otitidis (strain DSM 44809 / CCUG 52243 / JCM 12355 / NBRC 100426 / IFM 10032)</name>
    <dbReference type="NCBI Taxonomy" id="1108044"/>
    <lineage>
        <taxon>Bacteria</taxon>
        <taxon>Bacillati</taxon>
        <taxon>Actinomycetota</taxon>
        <taxon>Actinomycetes</taxon>
        <taxon>Mycobacteriales</taxon>
        <taxon>Gordoniaceae</taxon>
        <taxon>Gordonia</taxon>
    </lineage>
</organism>
<keyword evidence="2" id="KW-1133">Transmembrane helix</keyword>